<dbReference type="Gene3D" id="3.40.50.150">
    <property type="entry name" value="Vaccinia Virus protein VP39"/>
    <property type="match status" value="1"/>
</dbReference>
<feature type="compositionally biased region" description="Basic and acidic residues" evidence="1">
    <location>
        <begin position="73"/>
        <end position="87"/>
    </location>
</feature>
<accession>U6MXS9</accession>
<dbReference type="AlphaFoldDB" id="U6MXS9"/>
<evidence type="ECO:0000256" key="1">
    <source>
        <dbReference type="SAM" id="MobiDB-lite"/>
    </source>
</evidence>
<protein>
    <submittedName>
        <fullName evidence="2">Uncharacterized protein</fullName>
    </submittedName>
</protein>
<dbReference type="Proteomes" id="UP000030754">
    <property type="component" value="Unassembled WGS sequence"/>
</dbReference>
<feature type="region of interest" description="Disordered" evidence="1">
    <location>
        <begin position="73"/>
        <end position="105"/>
    </location>
</feature>
<name>U6MXS9_9EIME</name>
<evidence type="ECO:0000313" key="2">
    <source>
        <dbReference type="EMBL" id="CDJ67319.1"/>
    </source>
</evidence>
<dbReference type="SUPFAM" id="SSF53335">
    <property type="entry name" value="S-adenosyl-L-methionine-dependent methyltransferases"/>
    <property type="match status" value="1"/>
</dbReference>
<dbReference type="VEuPathDB" id="ToxoDB:ENH_00034540"/>
<dbReference type="EMBL" id="HG724309">
    <property type="protein sequence ID" value="CDJ67319.1"/>
    <property type="molecule type" value="Genomic_DNA"/>
</dbReference>
<dbReference type="GeneID" id="25473618"/>
<proteinExistence type="predicted"/>
<reference evidence="2" key="2">
    <citation type="submission" date="2013-10" db="EMBL/GenBank/DDBJ databases">
        <authorList>
            <person name="Aslett M."/>
        </authorList>
    </citation>
    <scope>NUCLEOTIDE SEQUENCE [LARGE SCALE GENOMIC DNA]</scope>
    <source>
        <strain evidence="2">Houghton</strain>
    </source>
</reference>
<feature type="compositionally biased region" description="Low complexity" evidence="1">
    <location>
        <begin position="96"/>
        <end position="105"/>
    </location>
</feature>
<sequence>MRLHQLLRADGAKLLSKQALLSSEVASSMMALDFSSCSHSAHPFVCAIDCEDGVRFYKQAILWKMPTTLKEQEQKKHLQEEGPHESLQESPNLKAQQQQQPQRLQQKLHSHVTGLRILEIGCGPLALLSLLAVQQGAAQVDAVESLTGRRWVSVSRSSYTFSGEVLPQNGCSETFGPIVIDFDEQACCVQPTNWPFTRKQGLEEFARACCSVCAKAIADAIEPCQAKFVSSIM</sequence>
<dbReference type="RefSeq" id="XP_013435786.1">
    <property type="nucleotide sequence ID" value="XM_013580332.1"/>
</dbReference>
<reference evidence="2" key="1">
    <citation type="submission" date="2013-10" db="EMBL/GenBank/DDBJ databases">
        <title>Genomic analysis of the causative agents of coccidiosis in chickens.</title>
        <authorList>
            <person name="Reid A.J."/>
            <person name="Blake D."/>
            <person name="Billington K."/>
            <person name="Browne H."/>
            <person name="Dunn M."/>
            <person name="Hung S."/>
            <person name="Kawahara F."/>
            <person name="Miranda-Saavedra D."/>
            <person name="Mourier T."/>
            <person name="Nagra H."/>
            <person name="Otto T.D."/>
            <person name="Rawlings N."/>
            <person name="Sanchez A."/>
            <person name="Sanders M."/>
            <person name="Subramaniam C."/>
            <person name="Tay Y."/>
            <person name="Dear P."/>
            <person name="Doerig C."/>
            <person name="Gruber A."/>
            <person name="Parkinson J."/>
            <person name="Shirley M."/>
            <person name="Wan K.L."/>
            <person name="Berriman M."/>
            <person name="Tomley F."/>
            <person name="Pain A."/>
        </authorList>
    </citation>
    <scope>NUCLEOTIDE SEQUENCE [LARGE SCALE GENOMIC DNA]</scope>
    <source>
        <strain evidence="2">Houghton</strain>
    </source>
</reference>
<keyword evidence="3" id="KW-1185">Reference proteome</keyword>
<evidence type="ECO:0000313" key="3">
    <source>
        <dbReference type="Proteomes" id="UP000030754"/>
    </source>
</evidence>
<organism evidence="2 3">
    <name type="scientific">Eimeria necatrix</name>
    <dbReference type="NCBI Taxonomy" id="51315"/>
    <lineage>
        <taxon>Eukaryota</taxon>
        <taxon>Sar</taxon>
        <taxon>Alveolata</taxon>
        <taxon>Apicomplexa</taxon>
        <taxon>Conoidasida</taxon>
        <taxon>Coccidia</taxon>
        <taxon>Eucoccidiorida</taxon>
        <taxon>Eimeriorina</taxon>
        <taxon>Eimeriidae</taxon>
        <taxon>Eimeria</taxon>
    </lineage>
</organism>
<dbReference type="InterPro" id="IPR029063">
    <property type="entry name" value="SAM-dependent_MTases_sf"/>
</dbReference>
<gene>
    <name evidence="2" type="ORF">ENH_00034540</name>
</gene>